<dbReference type="Proteomes" id="UP001057375">
    <property type="component" value="Unassembled WGS sequence"/>
</dbReference>
<evidence type="ECO:0000313" key="3">
    <source>
        <dbReference type="Proteomes" id="UP001057375"/>
    </source>
</evidence>
<gene>
    <name evidence="2" type="ORF">ADUPG1_012524</name>
</gene>
<evidence type="ECO:0000256" key="1">
    <source>
        <dbReference type="SAM" id="MobiDB-lite"/>
    </source>
</evidence>
<accession>A0ABQ5K319</accession>
<dbReference type="EMBL" id="BQXS01012484">
    <property type="protein sequence ID" value="GKT23757.1"/>
    <property type="molecule type" value="Genomic_DNA"/>
</dbReference>
<organism evidence="2 3">
    <name type="scientific">Aduncisulcus paluster</name>
    <dbReference type="NCBI Taxonomy" id="2918883"/>
    <lineage>
        <taxon>Eukaryota</taxon>
        <taxon>Metamonada</taxon>
        <taxon>Carpediemonas-like organisms</taxon>
        <taxon>Aduncisulcus</taxon>
    </lineage>
</organism>
<reference evidence="2" key="1">
    <citation type="submission" date="2022-03" db="EMBL/GenBank/DDBJ databases">
        <title>Draft genome sequence of Aduncisulcus paluster, a free-living microaerophilic Fornicata.</title>
        <authorList>
            <person name="Yuyama I."/>
            <person name="Kume K."/>
            <person name="Tamura T."/>
            <person name="Inagaki Y."/>
            <person name="Hashimoto T."/>
        </authorList>
    </citation>
    <scope>NUCLEOTIDE SEQUENCE</scope>
    <source>
        <strain evidence="2">NY0171</strain>
    </source>
</reference>
<feature type="region of interest" description="Disordered" evidence="1">
    <location>
        <begin position="95"/>
        <end position="137"/>
    </location>
</feature>
<proteinExistence type="predicted"/>
<evidence type="ECO:0000313" key="2">
    <source>
        <dbReference type="EMBL" id="GKT23757.1"/>
    </source>
</evidence>
<comment type="caution">
    <text evidence="2">The sequence shown here is derived from an EMBL/GenBank/DDBJ whole genome shotgun (WGS) entry which is preliminary data.</text>
</comment>
<sequence>MAHLSYPESEFFIYLSAIENPEFIWFDSQRVALQQLDAKESAKEILKRVKLEEEYHKEQEKIYQAEMVKRRQERQRQREIKKFRRIQEQKELEAEIEKERKKEEKESKGSIEFHNIQQKRRSSLESGKKALSSQESGAMSDAGYEILDLPALKIHHSVLDTLLEEYSSLPSKFLFDQDQ</sequence>
<name>A0ABQ5K319_9EUKA</name>
<keyword evidence="3" id="KW-1185">Reference proteome</keyword>
<protein>
    <submittedName>
        <fullName evidence="2">Uncharacterized protein</fullName>
    </submittedName>
</protein>
<feature type="compositionally biased region" description="Basic and acidic residues" evidence="1">
    <location>
        <begin position="95"/>
        <end position="111"/>
    </location>
</feature>